<dbReference type="Proteomes" id="UP000604046">
    <property type="component" value="Unassembled WGS sequence"/>
</dbReference>
<gene>
    <name evidence="1" type="primary">Eno2</name>
    <name evidence="1" type="ORF">SNAT2548_LOCUS21521</name>
</gene>
<name>A0A812QN68_9DINO</name>
<evidence type="ECO:0000313" key="2">
    <source>
        <dbReference type="Proteomes" id="UP000604046"/>
    </source>
</evidence>
<accession>A0A812QN68</accession>
<dbReference type="EMBL" id="CAJNDS010002256">
    <property type="protein sequence ID" value="CAE7395096.1"/>
    <property type="molecule type" value="Genomic_DNA"/>
</dbReference>
<keyword evidence="2" id="KW-1185">Reference proteome</keyword>
<protein>
    <submittedName>
        <fullName evidence="1">Eno2 protein</fullName>
    </submittedName>
</protein>
<dbReference type="AlphaFoldDB" id="A0A812QN68"/>
<reference evidence="1" key="1">
    <citation type="submission" date="2021-02" db="EMBL/GenBank/DDBJ databases">
        <authorList>
            <person name="Dougan E. K."/>
            <person name="Rhodes N."/>
            <person name="Thang M."/>
            <person name="Chan C."/>
        </authorList>
    </citation>
    <scope>NUCLEOTIDE SEQUENCE</scope>
</reference>
<organism evidence="1 2">
    <name type="scientific">Symbiodinium natans</name>
    <dbReference type="NCBI Taxonomy" id="878477"/>
    <lineage>
        <taxon>Eukaryota</taxon>
        <taxon>Sar</taxon>
        <taxon>Alveolata</taxon>
        <taxon>Dinophyceae</taxon>
        <taxon>Suessiales</taxon>
        <taxon>Symbiodiniaceae</taxon>
        <taxon>Symbiodinium</taxon>
    </lineage>
</organism>
<proteinExistence type="predicted"/>
<sequence>MSSSSARQLSDNLRTGVSIVHWLIEGAHSSVLTFSSPVTDLLSDGDAIYIEPSSIRVDGQDLAALSCDAAAGFTVFPRIQERHPLTKPRDQECHLLTKSRDLRAQESTKAMTDTEKFYAMTLTGMGQFQELGGKLRSSCDIRYLRCAFFWGQDLDHTGFATVKPVSIV</sequence>
<evidence type="ECO:0000313" key="1">
    <source>
        <dbReference type="EMBL" id="CAE7395096.1"/>
    </source>
</evidence>
<comment type="caution">
    <text evidence="1">The sequence shown here is derived from an EMBL/GenBank/DDBJ whole genome shotgun (WGS) entry which is preliminary data.</text>
</comment>